<dbReference type="Proteomes" id="UP000578819">
    <property type="component" value="Unassembled WGS sequence"/>
</dbReference>
<evidence type="ECO:0008006" key="7">
    <source>
        <dbReference type="Google" id="ProtNLM"/>
    </source>
</evidence>
<reference evidence="5 6" key="1">
    <citation type="submission" date="2020-08" db="EMBL/GenBank/DDBJ databases">
        <title>Sequencing the genomes of 1000 actinobacteria strains.</title>
        <authorList>
            <person name="Klenk H.-P."/>
        </authorList>
    </citation>
    <scope>NUCLEOTIDE SEQUENCE [LARGE SCALE GENOMIC DNA]</scope>
    <source>
        <strain evidence="5 6">DSM 45886</strain>
    </source>
</reference>
<dbReference type="InterPro" id="IPR038261">
    <property type="entry name" value="GPP34-like_sf"/>
</dbReference>
<evidence type="ECO:0000256" key="2">
    <source>
        <dbReference type="ARBA" id="ARBA00023034"/>
    </source>
</evidence>
<dbReference type="Gene3D" id="1.10.3630.10">
    <property type="entry name" value="yeast vps74-n-term truncation variant domain like"/>
    <property type="match status" value="1"/>
</dbReference>
<dbReference type="AlphaFoldDB" id="A0A7W7SVX1"/>
<keyword evidence="2" id="KW-0333">Golgi apparatus</keyword>
<evidence type="ECO:0000256" key="3">
    <source>
        <dbReference type="ARBA" id="ARBA00023121"/>
    </source>
</evidence>
<dbReference type="GO" id="GO:0005737">
    <property type="term" value="C:cytoplasm"/>
    <property type="evidence" value="ECO:0007669"/>
    <property type="project" value="UniProtKB-ARBA"/>
</dbReference>
<protein>
    <recommendedName>
        <fullName evidence="7">Golgi phosphoprotein 3 (GPP34)</fullName>
    </recommendedName>
</protein>
<name>A0A7W7SVX1_9ACTN</name>
<dbReference type="EMBL" id="JACHJW010000001">
    <property type="protein sequence ID" value="MBB4961919.1"/>
    <property type="molecule type" value="Genomic_DNA"/>
</dbReference>
<sequence length="202" mass="22559">MTMLADDFFRLAHDDVTGRLRLSHRTISVGLAAALLGELLALRRIQIVASGDVRIIDRTPPEDAVAHMVLERLVLEPRSRSLLVWVDRVAQSAYVDVAGRLMRAGQLRVQVSRRLIGRVVTLFLPTDMNQAARPMALLSTQLRWRDPLNQHDSHLAGLVLTTGLDRYVLDGAPAVARGYLRFVVEHLPPPMPQLLHAARVHL</sequence>
<comment type="subcellular location">
    <subcellularLocation>
        <location evidence="1">Golgi apparatus membrane</location>
        <topology evidence="1">Peripheral membrane protein</topology>
        <orientation evidence="1">Cytoplasmic side</orientation>
    </subcellularLocation>
</comment>
<dbReference type="GO" id="GO:0012505">
    <property type="term" value="C:endomembrane system"/>
    <property type="evidence" value="ECO:0007669"/>
    <property type="project" value="UniProtKB-ARBA"/>
</dbReference>
<dbReference type="GO" id="GO:0070273">
    <property type="term" value="F:phosphatidylinositol-4-phosphate binding"/>
    <property type="evidence" value="ECO:0007669"/>
    <property type="project" value="InterPro"/>
</dbReference>
<evidence type="ECO:0000313" key="5">
    <source>
        <dbReference type="EMBL" id="MBB4961919.1"/>
    </source>
</evidence>
<dbReference type="Pfam" id="PF05719">
    <property type="entry name" value="GPP34"/>
    <property type="match status" value="1"/>
</dbReference>
<evidence type="ECO:0000256" key="4">
    <source>
        <dbReference type="ARBA" id="ARBA00023136"/>
    </source>
</evidence>
<organism evidence="5 6">
    <name type="scientific">Micromonospora polyrhachis</name>
    <dbReference type="NCBI Taxonomy" id="1282883"/>
    <lineage>
        <taxon>Bacteria</taxon>
        <taxon>Bacillati</taxon>
        <taxon>Actinomycetota</taxon>
        <taxon>Actinomycetes</taxon>
        <taxon>Micromonosporales</taxon>
        <taxon>Micromonosporaceae</taxon>
        <taxon>Micromonospora</taxon>
    </lineage>
</organism>
<gene>
    <name evidence="5" type="ORF">FHR38_005652</name>
</gene>
<keyword evidence="6" id="KW-1185">Reference proteome</keyword>
<keyword evidence="4" id="KW-0472">Membrane</keyword>
<dbReference type="InterPro" id="IPR008628">
    <property type="entry name" value="GPP34-like"/>
</dbReference>
<evidence type="ECO:0000313" key="6">
    <source>
        <dbReference type="Proteomes" id="UP000578819"/>
    </source>
</evidence>
<proteinExistence type="predicted"/>
<evidence type="ECO:0000256" key="1">
    <source>
        <dbReference type="ARBA" id="ARBA00004255"/>
    </source>
</evidence>
<keyword evidence="3" id="KW-0446">Lipid-binding</keyword>
<comment type="caution">
    <text evidence="5">The sequence shown here is derived from an EMBL/GenBank/DDBJ whole genome shotgun (WGS) entry which is preliminary data.</text>
</comment>
<dbReference type="RefSeq" id="WP_184537780.1">
    <property type="nucleotide sequence ID" value="NZ_JACHJW010000001.1"/>
</dbReference>
<accession>A0A7W7SVX1</accession>